<dbReference type="AlphaFoldDB" id="A0A022QVS5"/>
<dbReference type="PANTHER" id="PTHR45931:SF16">
    <property type="entry name" value="RING_U-BOX SUPERFAMILY PROTEIN"/>
    <property type="match status" value="1"/>
</dbReference>
<dbReference type="InterPro" id="IPR013083">
    <property type="entry name" value="Znf_RING/FYVE/PHD"/>
</dbReference>
<evidence type="ECO:0000256" key="3">
    <source>
        <dbReference type="ARBA" id="ARBA00022833"/>
    </source>
</evidence>
<evidence type="ECO:0000313" key="7">
    <source>
        <dbReference type="Proteomes" id="UP000030748"/>
    </source>
</evidence>
<evidence type="ECO:0000256" key="2">
    <source>
        <dbReference type="ARBA" id="ARBA00022771"/>
    </source>
</evidence>
<dbReference type="InterPro" id="IPR001841">
    <property type="entry name" value="Znf_RING"/>
</dbReference>
<protein>
    <recommendedName>
        <fullName evidence="5">RING-type domain-containing protein</fullName>
    </recommendedName>
</protein>
<dbReference type="Gene3D" id="3.30.40.10">
    <property type="entry name" value="Zinc/RING finger domain, C3HC4 (zinc finger)"/>
    <property type="match status" value="1"/>
</dbReference>
<feature type="non-terminal residue" evidence="6">
    <location>
        <position position="223"/>
    </location>
</feature>
<dbReference type="SUPFAM" id="SSF57850">
    <property type="entry name" value="RING/U-box"/>
    <property type="match status" value="1"/>
</dbReference>
<gene>
    <name evidence="6" type="ORF">MIMGU_mgv1a018589mg</name>
</gene>
<dbReference type="EMBL" id="KI631019">
    <property type="protein sequence ID" value="EYU30625.1"/>
    <property type="molecule type" value="Genomic_DNA"/>
</dbReference>
<dbReference type="PANTHER" id="PTHR45931">
    <property type="entry name" value="SI:CH211-59O9.10"/>
    <property type="match status" value="1"/>
</dbReference>
<sequence>MAPPAWLLPLNSHPNSITHVKIRESETSPLITKKPPPDANSPSYVTSTLISSPTTTYGGTTLSPASPSKQQENHPTFHCGGGGAALSGEDELARKLLDFVLLVDGKPENADRDSVAATLDIDRAVFVPEEEFRWWVSWFDEQRRVCPNFNLEYRRAIGKPRGRTEAVRKTAGRSLAGEIESVAVEAECSICLEEFSEGARVVQLPCRHMFDEDCILRWLSENR</sequence>
<dbReference type="GO" id="GO:0008270">
    <property type="term" value="F:zinc ion binding"/>
    <property type="evidence" value="ECO:0007669"/>
    <property type="project" value="UniProtKB-KW"/>
</dbReference>
<dbReference type="PROSITE" id="PS50089">
    <property type="entry name" value="ZF_RING_2"/>
    <property type="match status" value="1"/>
</dbReference>
<evidence type="ECO:0000313" key="6">
    <source>
        <dbReference type="EMBL" id="EYU30625.1"/>
    </source>
</evidence>
<reference evidence="6 7" key="1">
    <citation type="journal article" date="2013" name="Proc. Natl. Acad. Sci. U.S.A.">
        <title>Fine-scale variation in meiotic recombination in Mimulus inferred from population shotgun sequencing.</title>
        <authorList>
            <person name="Hellsten U."/>
            <person name="Wright K.M."/>
            <person name="Jenkins J."/>
            <person name="Shu S."/>
            <person name="Yuan Y."/>
            <person name="Wessler S.R."/>
            <person name="Schmutz J."/>
            <person name="Willis J.H."/>
            <person name="Rokhsar D.S."/>
        </authorList>
    </citation>
    <scope>NUCLEOTIDE SEQUENCE [LARGE SCALE GENOMIC DNA]</scope>
    <source>
        <strain evidence="7">cv. DUN x IM62</strain>
    </source>
</reference>
<keyword evidence="1" id="KW-0479">Metal-binding</keyword>
<dbReference type="GO" id="GO:0006511">
    <property type="term" value="P:ubiquitin-dependent protein catabolic process"/>
    <property type="evidence" value="ECO:0000318"/>
    <property type="project" value="GO_Central"/>
</dbReference>
<evidence type="ECO:0000256" key="1">
    <source>
        <dbReference type="ARBA" id="ARBA00022723"/>
    </source>
</evidence>
<dbReference type="Pfam" id="PF13639">
    <property type="entry name" value="zf-RING_2"/>
    <property type="match status" value="1"/>
</dbReference>
<keyword evidence="7" id="KW-1185">Reference proteome</keyword>
<evidence type="ECO:0000256" key="4">
    <source>
        <dbReference type="PROSITE-ProRule" id="PRU00175"/>
    </source>
</evidence>
<keyword evidence="2 4" id="KW-0863">Zinc-finger</keyword>
<dbReference type="InterPro" id="IPR051834">
    <property type="entry name" value="RING_finger_E3_ligase"/>
</dbReference>
<accession>A0A022QVS5</accession>
<organism evidence="6 7">
    <name type="scientific">Erythranthe guttata</name>
    <name type="common">Yellow monkey flower</name>
    <name type="synonym">Mimulus guttatus</name>
    <dbReference type="NCBI Taxonomy" id="4155"/>
    <lineage>
        <taxon>Eukaryota</taxon>
        <taxon>Viridiplantae</taxon>
        <taxon>Streptophyta</taxon>
        <taxon>Embryophyta</taxon>
        <taxon>Tracheophyta</taxon>
        <taxon>Spermatophyta</taxon>
        <taxon>Magnoliopsida</taxon>
        <taxon>eudicotyledons</taxon>
        <taxon>Gunneridae</taxon>
        <taxon>Pentapetalae</taxon>
        <taxon>asterids</taxon>
        <taxon>lamiids</taxon>
        <taxon>Lamiales</taxon>
        <taxon>Phrymaceae</taxon>
        <taxon>Erythranthe</taxon>
    </lineage>
</organism>
<feature type="domain" description="RING-type" evidence="5">
    <location>
        <begin position="188"/>
        <end position="223"/>
    </location>
</feature>
<dbReference type="GO" id="GO:0005634">
    <property type="term" value="C:nucleus"/>
    <property type="evidence" value="ECO:0000318"/>
    <property type="project" value="GO_Central"/>
</dbReference>
<proteinExistence type="predicted"/>
<name>A0A022QVS5_ERYGU</name>
<dbReference type="Proteomes" id="UP000030748">
    <property type="component" value="Unassembled WGS sequence"/>
</dbReference>
<evidence type="ECO:0000259" key="5">
    <source>
        <dbReference type="PROSITE" id="PS50089"/>
    </source>
</evidence>
<dbReference type="GO" id="GO:0061630">
    <property type="term" value="F:ubiquitin protein ligase activity"/>
    <property type="evidence" value="ECO:0000318"/>
    <property type="project" value="GO_Central"/>
</dbReference>
<keyword evidence="3" id="KW-0862">Zinc</keyword>